<keyword evidence="2" id="KW-1185">Reference proteome</keyword>
<dbReference type="RefSeq" id="WP_052661760.1">
    <property type="nucleotide sequence ID" value="NZ_CP139957.1"/>
</dbReference>
<dbReference type="SUPFAM" id="SSF160980">
    <property type="entry name" value="SSO1389-like"/>
    <property type="match status" value="1"/>
</dbReference>
<organism evidence="1 2">
    <name type="scientific">Anaerocellum danielii</name>
    <dbReference type="NCBI Taxonomy" id="1387557"/>
    <lineage>
        <taxon>Bacteria</taxon>
        <taxon>Bacillati</taxon>
        <taxon>Bacillota</taxon>
        <taxon>Bacillota incertae sedis</taxon>
        <taxon>Caldicellulosiruptorales</taxon>
        <taxon>Caldicellulosiruptoraceae</taxon>
        <taxon>Anaerocellum</taxon>
    </lineage>
</organism>
<reference evidence="1 2" key="1">
    <citation type="submission" date="2023-12" db="EMBL/GenBank/DDBJ databases">
        <authorList>
            <person name="Manesh M.J.H."/>
            <person name="Bing R.G."/>
            <person name="Willard D.J."/>
            <person name="Kelly R.M."/>
        </authorList>
    </citation>
    <scope>NUCLEOTIDE SEQUENCE [LARGE SCALE GENOMIC DNA]</scope>
    <source>
        <strain evidence="1 2">DSM 8977</strain>
    </source>
</reference>
<dbReference type="NCBIfam" id="TIGR02549">
    <property type="entry name" value="CRISPR_DxTHG"/>
    <property type="match status" value="1"/>
</dbReference>
<evidence type="ECO:0000313" key="1">
    <source>
        <dbReference type="EMBL" id="WPX08776.1"/>
    </source>
</evidence>
<name>A0ABZ0U0E1_9FIRM</name>
<dbReference type="EMBL" id="CP139957">
    <property type="protein sequence ID" value="WPX08776.1"/>
    <property type="molecule type" value="Genomic_DNA"/>
</dbReference>
<dbReference type="NCBIfam" id="TIGR02221">
    <property type="entry name" value="cas_TM1812"/>
    <property type="match status" value="1"/>
</dbReference>
<sequence length="112" mass="13043">MLKEKGIIKFDIEAVTIPRGFNDSEIWQIFDIVTSHIDESDQILFDITHGYRYLPMLEIVMLNFLKTVKNIEILGIYYSIFETKEVKKPILNLTPFIDLLDLSIGINAFLTF</sequence>
<dbReference type="Proteomes" id="UP001322744">
    <property type="component" value="Chromosome"/>
</dbReference>
<evidence type="ECO:0000313" key="2">
    <source>
        <dbReference type="Proteomes" id="UP001322744"/>
    </source>
</evidence>
<gene>
    <name evidence="1" type="primary">csx2</name>
    <name evidence="1" type="ORF">SOJ16_002686</name>
</gene>
<dbReference type="InterPro" id="IPR011742">
    <property type="entry name" value="CRISPR-assoc_prot_TM1812"/>
</dbReference>
<accession>A0ABZ0U0E1</accession>
<proteinExistence type="predicted"/>
<dbReference type="InterPro" id="IPR013383">
    <property type="entry name" value="CRISPR-assoc_prot_DxTHG_CS"/>
</dbReference>
<protein>
    <submittedName>
        <fullName evidence="1">TIGR02221 family CRISPR-associated protein</fullName>
    </submittedName>
</protein>